<evidence type="ECO:0000313" key="1">
    <source>
        <dbReference type="EMBL" id="AUX82630.1"/>
    </source>
</evidence>
<dbReference type="EMBL" id="MG839015">
    <property type="protein sequence ID" value="AUX82630.1"/>
    <property type="molecule type" value="Genomic_DNA"/>
</dbReference>
<reference evidence="2" key="1">
    <citation type="submission" date="2018-01" db="EMBL/GenBank/DDBJ databases">
        <authorList>
            <person name="Gaut B.S."/>
            <person name="Morton B.R."/>
            <person name="Clegg M.T."/>
            <person name="Duvall M.R."/>
        </authorList>
    </citation>
    <scope>NUCLEOTIDE SEQUENCE [LARGE SCALE GENOMIC DNA]</scope>
</reference>
<sequence>MHTGSRRFWEIPVDKLELKGHTLELDPVDLTFSPANGIIQSLVEKLNAEMARLQRLLPDPPPGYYWTFEEQRFEDLAQNKIMFRMIATLKEY</sequence>
<name>A0A2L0HLQ4_9CAUD</name>
<protein>
    <submittedName>
        <fullName evidence="1">Uncharacterized protein</fullName>
    </submittedName>
</protein>
<accession>A0A2L0HLQ4</accession>
<evidence type="ECO:0000313" key="2">
    <source>
        <dbReference type="Proteomes" id="UP000241884"/>
    </source>
</evidence>
<dbReference type="Proteomes" id="UP000241884">
    <property type="component" value="Segment"/>
</dbReference>
<proteinExistence type="predicted"/>
<gene>
    <name evidence="1" type="primary">43</name>
    <name evidence="1" type="ORF">PBI_AUBERGINE_43</name>
</gene>
<organism evidence="1 2">
    <name type="scientific">Microbacterium phage Aubergine</name>
    <dbReference type="NCBI Taxonomy" id="2079577"/>
    <lineage>
        <taxon>Viruses</taxon>
        <taxon>Duplodnaviria</taxon>
        <taxon>Heunggongvirae</taxon>
        <taxon>Uroviricota</taxon>
        <taxon>Caudoviricetes</taxon>
        <taxon>Ilzatvirus</taxon>
        <taxon>Ilzatvirus ilzat</taxon>
    </lineage>
</organism>